<dbReference type="Gene3D" id="1.20.1390.10">
    <property type="entry name" value="PWI domain"/>
    <property type="match status" value="1"/>
</dbReference>
<evidence type="ECO:0000313" key="12">
    <source>
        <dbReference type="EMBL" id="OAE25558.1"/>
    </source>
</evidence>
<keyword evidence="7" id="KW-0539">Nucleus</keyword>
<evidence type="ECO:0000256" key="7">
    <source>
        <dbReference type="ARBA" id="ARBA00023242"/>
    </source>
</evidence>
<dbReference type="GO" id="GO:0005737">
    <property type="term" value="C:cytoplasm"/>
    <property type="evidence" value="ECO:0007669"/>
    <property type="project" value="TreeGrafter"/>
</dbReference>
<dbReference type="InterPro" id="IPR035979">
    <property type="entry name" value="RBD_domain_sf"/>
</dbReference>
<keyword evidence="3" id="KW-0479">Metal-binding</keyword>
<dbReference type="Proteomes" id="UP000077202">
    <property type="component" value="Unassembled WGS sequence"/>
</dbReference>
<keyword evidence="5" id="KW-0863">Zinc-finger</keyword>
<evidence type="ECO:0000256" key="2">
    <source>
        <dbReference type="ARBA" id="ARBA00008423"/>
    </source>
</evidence>
<feature type="compositionally biased region" description="Basic and acidic residues" evidence="10">
    <location>
        <begin position="472"/>
        <end position="485"/>
    </location>
</feature>
<organism evidence="12 13">
    <name type="scientific">Marchantia polymorpha subsp. ruderalis</name>
    <dbReference type="NCBI Taxonomy" id="1480154"/>
    <lineage>
        <taxon>Eukaryota</taxon>
        <taxon>Viridiplantae</taxon>
        <taxon>Streptophyta</taxon>
        <taxon>Embryophyta</taxon>
        <taxon>Marchantiophyta</taxon>
        <taxon>Marchantiopsida</taxon>
        <taxon>Marchantiidae</taxon>
        <taxon>Marchantiales</taxon>
        <taxon>Marchantiaceae</taxon>
        <taxon>Marchantia</taxon>
    </lineage>
</organism>
<feature type="domain" description="RRM" evidence="11">
    <location>
        <begin position="647"/>
        <end position="724"/>
    </location>
</feature>
<dbReference type="Gene3D" id="3.30.70.330">
    <property type="match status" value="1"/>
</dbReference>
<feature type="compositionally biased region" description="Basic and acidic residues" evidence="10">
    <location>
        <begin position="183"/>
        <end position="192"/>
    </location>
</feature>
<evidence type="ECO:0000256" key="9">
    <source>
        <dbReference type="SAM" id="Coils"/>
    </source>
</evidence>
<comment type="caution">
    <text evidence="12">The sequence shown here is derived from an EMBL/GenBank/DDBJ whole genome shotgun (WGS) entry which is preliminary data.</text>
</comment>
<keyword evidence="8" id="KW-0694">RNA-binding</keyword>
<dbReference type="PROSITE" id="PS50102">
    <property type="entry name" value="RRM"/>
    <property type="match status" value="1"/>
</dbReference>
<feature type="compositionally biased region" description="Acidic residues" evidence="10">
    <location>
        <begin position="193"/>
        <end position="204"/>
    </location>
</feature>
<gene>
    <name evidence="12" type="ORF">AXG93_2022s1090</name>
</gene>
<keyword evidence="13" id="KW-1185">Reference proteome</keyword>
<feature type="compositionally biased region" description="Basic and acidic residues" evidence="10">
    <location>
        <begin position="205"/>
        <end position="219"/>
    </location>
</feature>
<feature type="coiled-coil region" evidence="9">
    <location>
        <begin position="596"/>
        <end position="623"/>
    </location>
</feature>
<evidence type="ECO:0000256" key="4">
    <source>
        <dbReference type="ARBA" id="ARBA00022737"/>
    </source>
</evidence>
<name>A0A176VXL6_MARPO</name>
<dbReference type="InterPro" id="IPR002483">
    <property type="entry name" value="PWI_dom"/>
</dbReference>
<dbReference type="GO" id="GO:0008143">
    <property type="term" value="F:poly(A) binding"/>
    <property type="evidence" value="ECO:0007669"/>
    <property type="project" value="InterPro"/>
</dbReference>
<evidence type="ECO:0000256" key="3">
    <source>
        <dbReference type="ARBA" id="ARBA00022723"/>
    </source>
</evidence>
<dbReference type="Pfam" id="PF01480">
    <property type="entry name" value="PWI"/>
    <property type="match status" value="1"/>
</dbReference>
<dbReference type="GO" id="GO:0005634">
    <property type="term" value="C:nucleus"/>
    <property type="evidence" value="ECO:0007669"/>
    <property type="project" value="UniProtKB-SubCell"/>
</dbReference>
<dbReference type="PANTHER" id="PTHR14738:SF29">
    <property type="entry name" value="ZINC FINGER CCCH DOMAIN-CONTAINING PROTEIN 14"/>
    <property type="match status" value="1"/>
</dbReference>
<comment type="subcellular location">
    <subcellularLocation>
        <location evidence="1">Nucleus</location>
    </subcellularLocation>
</comment>
<feature type="region of interest" description="Disordered" evidence="10">
    <location>
        <begin position="755"/>
        <end position="860"/>
    </location>
</feature>
<protein>
    <recommendedName>
        <fullName evidence="11">RRM domain-containing protein</fullName>
    </recommendedName>
</protein>
<evidence type="ECO:0000256" key="8">
    <source>
        <dbReference type="PROSITE-ProRule" id="PRU00176"/>
    </source>
</evidence>
<dbReference type="PANTHER" id="PTHR14738">
    <property type="entry name" value="ZINC FINGER CCCH DOMAIN-CONTAINING PROTEIN 14"/>
    <property type="match status" value="1"/>
</dbReference>
<feature type="compositionally biased region" description="Polar residues" evidence="10">
    <location>
        <begin position="784"/>
        <end position="806"/>
    </location>
</feature>
<evidence type="ECO:0000256" key="10">
    <source>
        <dbReference type="SAM" id="MobiDB-lite"/>
    </source>
</evidence>
<comment type="similarity">
    <text evidence="2">Belongs to the ZC3H14 family.</text>
</comment>
<dbReference type="GO" id="GO:0043488">
    <property type="term" value="P:regulation of mRNA stability"/>
    <property type="evidence" value="ECO:0007669"/>
    <property type="project" value="InterPro"/>
</dbReference>
<evidence type="ECO:0000256" key="1">
    <source>
        <dbReference type="ARBA" id="ARBA00004123"/>
    </source>
</evidence>
<dbReference type="EMBL" id="LVLJ01002323">
    <property type="protein sequence ID" value="OAE25558.1"/>
    <property type="molecule type" value="Genomic_DNA"/>
</dbReference>
<dbReference type="InterPro" id="IPR000504">
    <property type="entry name" value="RRM_dom"/>
</dbReference>
<dbReference type="AlphaFoldDB" id="A0A176VXL6"/>
<dbReference type="Pfam" id="PF00076">
    <property type="entry name" value="RRM_1"/>
    <property type="match status" value="1"/>
</dbReference>
<keyword evidence="6" id="KW-0862">Zinc</keyword>
<feature type="region of interest" description="Disordered" evidence="10">
    <location>
        <begin position="472"/>
        <end position="498"/>
    </location>
</feature>
<proteinExistence type="inferred from homology"/>
<feature type="compositionally biased region" description="Basic and acidic residues" evidence="10">
    <location>
        <begin position="229"/>
        <end position="241"/>
    </location>
</feature>
<reference evidence="12" key="1">
    <citation type="submission" date="2016-03" db="EMBL/GenBank/DDBJ databases">
        <title>Mechanisms controlling the formation of the plant cell surface in tip-growing cells are functionally conserved among land plants.</title>
        <authorList>
            <person name="Honkanen S."/>
            <person name="Jones V.A."/>
            <person name="Morieri G."/>
            <person name="Champion C."/>
            <person name="Hetherington A.J."/>
            <person name="Kelly S."/>
            <person name="Saint-Marcoux D."/>
            <person name="Proust H."/>
            <person name="Prescott H."/>
            <person name="Dolan L."/>
        </authorList>
    </citation>
    <scope>NUCLEOTIDE SEQUENCE [LARGE SCALE GENOMIC DNA]</scope>
    <source>
        <tissue evidence="12">Whole gametophyte</tissue>
    </source>
</reference>
<dbReference type="SUPFAM" id="SSF54928">
    <property type="entry name" value="RNA-binding domain, RBD"/>
    <property type="match status" value="1"/>
</dbReference>
<keyword evidence="9" id="KW-0175">Coiled coil</keyword>
<sequence>MDSPWGENTASSSTFQLNVSSLGAIKLKDAVKAKLSEFMGSYTDDVLAEYVVVLVGHGKRQSQAIADLEAFLGDQSEAFVSWLWEHLFANQSSYVDEPSLPAAKITLAENGTTSFDNKFASRDEQASSQRGESGKMLASVIETISTSANEMPVRDGKDSEQAALLKGGNEPQVLNGSSRRAKKDTQGYHNEDDALDALDDDEEQIRDHTRASDVKRTRSPEPWSRRGRGRVEERQLHKRDSSPPNVKAPRRLLESAVRDAVAPGGVINTGSSSRRTESGYKRLRSVVSADVDTAELLAESNGRHQQMKPRLELAKKGSKVSPAVAVAMKAAAAAAEDVNNNVGKTSRGRLTASVWERLGNRSSEKSGVRDEDTQEPVMLDVDNTEAVEDRWIDAKHGGSEETRLGKRPKWRKMSERLGRGPIDAEDGNNFPSDLAPAATGGYYKNKKIIENHWPASTASSLGFFEDRSGREDDLEDAVNHEDGRPFRYGSSRGVSGHGLRSCEDAGNVHLRQGYNHEDKALHVLQQKGMSGSSKIVNLSEKLSNNLSDVNIDKEQSDDVDTAPDLRQELLSKLSKSLSAIERTAPPSSGVVDTNDVTEMKKRMRQVQLEMTKLRAKQAEVSKEVQKVVSAPGSGLKVVRSQEEINAHSVCVSNIHFAATKEAIAAHFSPCGDIVRVTVLMDTATGKPKGSAYVEFAQKEGVEKAMNMNDSSLLSRTLKVMRKDAADALSPATAVRPAHGPPFVSVRAPPIGNFLRGPPPIMRRPPSLSRPFSGSAHLQWKRETSAPSPGTNGAPNFGQSTGSSVSTPGRVAPIRSPNSSAMGDRYGHGPIRMTRSLSYVRPAPYTPRDTPPAVQEQKVAN</sequence>
<feature type="region of interest" description="Disordered" evidence="10">
    <location>
        <begin position="146"/>
        <end position="249"/>
    </location>
</feature>
<keyword evidence="4" id="KW-0677">Repeat</keyword>
<dbReference type="SMART" id="SM00360">
    <property type="entry name" value="RRM"/>
    <property type="match status" value="1"/>
</dbReference>
<accession>A0A176VXL6</accession>
<feature type="region of interest" description="Disordered" evidence="10">
    <location>
        <begin position="116"/>
        <end position="135"/>
    </location>
</feature>
<evidence type="ECO:0000259" key="11">
    <source>
        <dbReference type="PROSITE" id="PS50102"/>
    </source>
</evidence>
<evidence type="ECO:0000256" key="5">
    <source>
        <dbReference type="ARBA" id="ARBA00022771"/>
    </source>
</evidence>
<evidence type="ECO:0000256" key="6">
    <source>
        <dbReference type="ARBA" id="ARBA00022833"/>
    </source>
</evidence>
<dbReference type="GO" id="GO:0008270">
    <property type="term" value="F:zinc ion binding"/>
    <property type="evidence" value="ECO:0007669"/>
    <property type="project" value="UniProtKB-KW"/>
</dbReference>
<evidence type="ECO:0000313" key="13">
    <source>
        <dbReference type="Proteomes" id="UP000077202"/>
    </source>
</evidence>
<dbReference type="InterPro" id="IPR012677">
    <property type="entry name" value="Nucleotide-bd_a/b_plait_sf"/>
</dbReference>
<dbReference type="InterPro" id="IPR040366">
    <property type="entry name" value="Nab2/ZC3H14"/>
</dbReference>